<protein>
    <submittedName>
        <fullName evidence="2">Uncharacterized protein</fullName>
    </submittedName>
</protein>
<evidence type="ECO:0000313" key="3">
    <source>
        <dbReference type="Proteomes" id="UP000199681"/>
    </source>
</evidence>
<reference evidence="2 4" key="2">
    <citation type="submission" date="2019-03" db="EMBL/GenBank/DDBJ databases">
        <title>Genomics of glacier-inhabiting Cryobacterium strains.</title>
        <authorList>
            <person name="Liu Q."/>
            <person name="Xin Y.-H."/>
        </authorList>
    </citation>
    <scope>NUCLEOTIDE SEQUENCE [LARGE SCALE GENOMIC DNA]</scope>
    <source>
        <strain evidence="2 4">Hh34</strain>
    </source>
</reference>
<sequence length="93" mass="9928">MLPPGDAFSVIGSIEADTTRLLWTDDSVGYFAALSDGDPCLIILDEVEAASACSTELPVGLAFKDGPEMRLADGPSNSEQNWTEVADHLWISN</sequence>
<dbReference type="STRING" id="995038.SAMN05216274_11734"/>
<keyword evidence="3" id="KW-1185">Reference proteome</keyword>
<name>A0A1I3DBM6_9MICO</name>
<proteinExistence type="predicted"/>
<dbReference type="AlphaFoldDB" id="A0A1I3DBM6"/>
<dbReference type="EMBL" id="FOPW01000017">
    <property type="protein sequence ID" value="SFH83989.1"/>
    <property type="molecule type" value="Genomic_DNA"/>
</dbReference>
<evidence type="ECO:0000313" key="2">
    <source>
        <dbReference type="EMBL" id="TFB81826.1"/>
    </source>
</evidence>
<dbReference type="RefSeq" id="WP_092451891.1">
    <property type="nucleotide sequence ID" value="NZ_BKAC01000020.1"/>
</dbReference>
<comment type="caution">
    <text evidence="2">The sequence shown here is derived from an EMBL/GenBank/DDBJ whole genome shotgun (WGS) entry which is preliminary data.</text>
</comment>
<accession>A0A1I3DBM6</accession>
<reference evidence="1 3" key="1">
    <citation type="submission" date="2016-10" db="EMBL/GenBank/DDBJ databases">
        <authorList>
            <person name="Varghese N."/>
            <person name="Submissions S."/>
        </authorList>
    </citation>
    <scope>NUCLEOTIDE SEQUENCE [LARGE SCALE GENOMIC DNA]</scope>
    <source>
        <strain evidence="1 3">GMCC 1.11211</strain>
    </source>
</reference>
<gene>
    <name evidence="2" type="ORF">E3O11_16220</name>
    <name evidence="1" type="ORF">SAMN05216274_11734</name>
</gene>
<dbReference type="Proteomes" id="UP000199681">
    <property type="component" value="Unassembled WGS sequence"/>
</dbReference>
<dbReference type="Proteomes" id="UP000297963">
    <property type="component" value="Unassembled WGS sequence"/>
</dbReference>
<evidence type="ECO:0000313" key="4">
    <source>
        <dbReference type="Proteomes" id="UP000297963"/>
    </source>
</evidence>
<dbReference type="EMBL" id="SOFE01000029">
    <property type="protein sequence ID" value="TFB81826.1"/>
    <property type="molecule type" value="Genomic_DNA"/>
</dbReference>
<evidence type="ECO:0000313" key="1">
    <source>
        <dbReference type="EMBL" id="SFH83989.1"/>
    </source>
</evidence>
<organism evidence="2 4">
    <name type="scientific">Cryobacterium levicorallinum</name>
    <dbReference type="NCBI Taxonomy" id="995038"/>
    <lineage>
        <taxon>Bacteria</taxon>
        <taxon>Bacillati</taxon>
        <taxon>Actinomycetota</taxon>
        <taxon>Actinomycetes</taxon>
        <taxon>Micrococcales</taxon>
        <taxon>Microbacteriaceae</taxon>
        <taxon>Cryobacterium</taxon>
    </lineage>
</organism>